<dbReference type="InterPro" id="IPR055338">
    <property type="entry name" value="YqfX-like"/>
</dbReference>
<proteinExistence type="predicted"/>
<evidence type="ECO:0000256" key="1">
    <source>
        <dbReference type="SAM" id="Phobius"/>
    </source>
</evidence>
<sequence length="87" mass="9229">MDTDAPVRDRPASRQYANSMAAASFIFGLVGILVFNVLFGPFAIVLGGLALIRGTRHRTRACLGLGLGVVDLVMLAVLTSADHTVSW</sequence>
<keyword evidence="1" id="KW-0472">Membrane</keyword>
<evidence type="ECO:0000313" key="3">
    <source>
        <dbReference type="Proteomes" id="UP001216579"/>
    </source>
</evidence>
<dbReference type="PANTHER" id="PTHR40040:SF1">
    <property type="entry name" value="MEMBRANE PROTEIN"/>
    <property type="match status" value="1"/>
</dbReference>
<accession>A0ABT5ZEC1</accession>
<dbReference type="RefSeq" id="WP_276091978.1">
    <property type="nucleotide sequence ID" value="NZ_JARJBC010000001.1"/>
</dbReference>
<evidence type="ECO:0000313" key="2">
    <source>
        <dbReference type="EMBL" id="MDF3288137.1"/>
    </source>
</evidence>
<gene>
    <name evidence="2" type="ORF">P3G67_02600</name>
</gene>
<protein>
    <submittedName>
        <fullName evidence="2">DUF4190 domain-containing protein</fullName>
    </submittedName>
</protein>
<name>A0ABT5ZEC1_9ACTN</name>
<feature type="transmembrane region" description="Helical" evidence="1">
    <location>
        <begin position="61"/>
        <end position="81"/>
    </location>
</feature>
<feature type="transmembrane region" description="Helical" evidence="1">
    <location>
        <begin position="20"/>
        <end position="49"/>
    </location>
</feature>
<keyword evidence="3" id="KW-1185">Reference proteome</keyword>
<organism evidence="2 3">
    <name type="scientific">Streptomyces silvisoli</name>
    <dbReference type="NCBI Taxonomy" id="3034235"/>
    <lineage>
        <taxon>Bacteria</taxon>
        <taxon>Bacillati</taxon>
        <taxon>Actinomycetota</taxon>
        <taxon>Actinomycetes</taxon>
        <taxon>Kitasatosporales</taxon>
        <taxon>Streptomycetaceae</taxon>
        <taxon>Streptomyces</taxon>
    </lineage>
</organism>
<dbReference type="Proteomes" id="UP001216579">
    <property type="component" value="Unassembled WGS sequence"/>
</dbReference>
<keyword evidence="1" id="KW-1133">Transmembrane helix</keyword>
<keyword evidence="1" id="KW-0812">Transmembrane</keyword>
<reference evidence="2 3" key="1">
    <citation type="submission" date="2023-03" db="EMBL/GenBank/DDBJ databases">
        <title>Draft genome sequence of Streptomyces sp. RB6PN23 isolated from peat swamp forest in Thailand.</title>
        <authorList>
            <person name="Klaysubun C."/>
            <person name="Duangmal K."/>
        </authorList>
    </citation>
    <scope>NUCLEOTIDE SEQUENCE [LARGE SCALE GENOMIC DNA]</scope>
    <source>
        <strain evidence="2 3">RB6PN23</strain>
    </source>
</reference>
<dbReference type="EMBL" id="JARJBC010000001">
    <property type="protein sequence ID" value="MDF3288137.1"/>
    <property type="molecule type" value="Genomic_DNA"/>
</dbReference>
<dbReference type="PANTHER" id="PTHR40040">
    <property type="entry name" value="SMALL HYDROPHOBIC PROTEIN-RELATED"/>
    <property type="match status" value="1"/>
</dbReference>
<comment type="caution">
    <text evidence="2">The sequence shown here is derived from an EMBL/GenBank/DDBJ whole genome shotgun (WGS) entry which is preliminary data.</text>
</comment>